<evidence type="ECO:0008006" key="4">
    <source>
        <dbReference type="Google" id="ProtNLM"/>
    </source>
</evidence>
<gene>
    <name evidence="2" type="ORF">F5X68DRAFT_214965</name>
</gene>
<dbReference type="AlphaFoldDB" id="A0A9P9A6L4"/>
<dbReference type="Proteomes" id="UP000770015">
    <property type="component" value="Unassembled WGS sequence"/>
</dbReference>
<sequence>MKRIELFFCVFFAIHGVHLGMGRLRHTRATYAYRGAWLFSCVQPSTYSSPLGRERGCIMHPGPPGWRAEPLALDIIQRLSSTGNVAHLLIVFW</sequence>
<name>A0A9P9A6L4_9PEZI</name>
<keyword evidence="3" id="KW-1185">Reference proteome</keyword>
<comment type="caution">
    <text evidence="2">The sequence shown here is derived from an EMBL/GenBank/DDBJ whole genome shotgun (WGS) entry which is preliminary data.</text>
</comment>
<protein>
    <recommendedName>
        <fullName evidence="4">Secreted protein</fullName>
    </recommendedName>
</protein>
<organism evidence="2 3">
    <name type="scientific">Plectosphaerella plurivora</name>
    <dbReference type="NCBI Taxonomy" id="936078"/>
    <lineage>
        <taxon>Eukaryota</taxon>
        <taxon>Fungi</taxon>
        <taxon>Dikarya</taxon>
        <taxon>Ascomycota</taxon>
        <taxon>Pezizomycotina</taxon>
        <taxon>Sordariomycetes</taxon>
        <taxon>Hypocreomycetidae</taxon>
        <taxon>Glomerellales</taxon>
        <taxon>Plectosphaerellaceae</taxon>
        <taxon>Plectosphaerella</taxon>
    </lineage>
</organism>
<evidence type="ECO:0000313" key="2">
    <source>
        <dbReference type="EMBL" id="KAH6672749.1"/>
    </source>
</evidence>
<evidence type="ECO:0000313" key="3">
    <source>
        <dbReference type="Proteomes" id="UP000770015"/>
    </source>
</evidence>
<reference evidence="2" key="1">
    <citation type="journal article" date="2021" name="Nat. Commun.">
        <title>Genetic determinants of endophytism in the Arabidopsis root mycobiome.</title>
        <authorList>
            <person name="Mesny F."/>
            <person name="Miyauchi S."/>
            <person name="Thiergart T."/>
            <person name="Pickel B."/>
            <person name="Atanasova L."/>
            <person name="Karlsson M."/>
            <person name="Huettel B."/>
            <person name="Barry K.W."/>
            <person name="Haridas S."/>
            <person name="Chen C."/>
            <person name="Bauer D."/>
            <person name="Andreopoulos W."/>
            <person name="Pangilinan J."/>
            <person name="LaButti K."/>
            <person name="Riley R."/>
            <person name="Lipzen A."/>
            <person name="Clum A."/>
            <person name="Drula E."/>
            <person name="Henrissat B."/>
            <person name="Kohler A."/>
            <person name="Grigoriev I.V."/>
            <person name="Martin F.M."/>
            <person name="Hacquard S."/>
        </authorList>
    </citation>
    <scope>NUCLEOTIDE SEQUENCE</scope>
    <source>
        <strain evidence="2">MPI-SDFR-AT-0117</strain>
    </source>
</reference>
<accession>A0A9P9A6L4</accession>
<evidence type="ECO:0000256" key="1">
    <source>
        <dbReference type="SAM" id="SignalP"/>
    </source>
</evidence>
<proteinExistence type="predicted"/>
<feature type="chain" id="PRO_5040299686" description="Secreted protein" evidence="1">
    <location>
        <begin position="20"/>
        <end position="93"/>
    </location>
</feature>
<dbReference type="EMBL" id="JAGSXJ010000027">
    <property type="protein sequence ID" value="KAH6672749.1"/>
    <property type="molecule type" value="Genomic_DNA"/>
</dbReference>
<keyword evidence="1" id="KW-0732">Signal</keyword>
<dbReference type="OrthoDB" id="10404180at2759"/>
<feature type="signal peptide" evidence="1">
    <location>
        <begin position="1"/>
        <end position="19"/>
    </location>
</feature>